<sequence length="153" mass="15008">MSITARRLAPLMIATTLATAGITLTTTAAHATPTHTTTHVTTDSDNPLLDALLKSGNLTKINKNSTATGGDTQPPGTHKGGDGGCGLFGGCGSGQPQPPGNDDDTKPPTGGAGGTEQGGDNTDHGIPTNYDYGVFTETPSSGGGGGKGGGSIF</sequence>
<dbReference type="EMBL" id="BAAABV010000021">
    <property type="protein sequence ID" value="GAA0299399.1"/>
    <property type="molecule type" value="Genomic_DNA"/>
</dbReference>
<feature type="chain" id="PRO_5047202883" evidence="2">
    <location>
        <begin position="32"/>
        <end position="153"/>
    </location>
</feature>
<name>A0ABP3F7B1_9ACTN</name>
<feature type="compositionally biased region" description="Polar residues" evidence="1">
    <location>
        <begin position="59"/>
        <end position="75"/>
    </location>
</feature>
<organism evidence="3 4">
    <name type="scientific">Streptomyces polychromogenes</name>
    <dbReference type="NCBI Taxonomy" id="67342"/>
    <lineage>
        <taxon>Bacteria</taxon>
        <taxon>Bacillati</taxon>
        <taxon>Actinomycetota</taxon>
        <taxon>Actinomycetes</taxon>
        <taxon>Kitasatosporales</taxon>
        <taxon>Streptomycetaceae</taxon>
        <taxon>Streptomyces</taxon>
    </lineage>
</organism>
<reference evidence="4" key="1">
    <citation type="journal article" date="2019" name="Int. J. Syst. Evol. Microbiol.">
        <title>The Global Catalogue of Microorganisms (GCM) 10K type strain sequencing project: providing services to taxonomists for standard genome sequencing and annotation.</title>
        <authorList>
            <consortium name="The Broad Institute Genomics Platform"/>
            <consortium name="The Broad Institute Genome Sequencing Center for Infectious Disease"/>
            <person name="Wu L."/>
            <person name="Ma J."/>
        </authorList>
    </citation>
    <scope>NUCLEOTIDE SEQUENCE [LARGE SCALE GENOMIC DNA]</scope>
    <source>
        <strain evidence="4">JCM 4505</strain>
    </source>
</reference>
<evidence type="ECO:0000313" key="3">
    <source>
        <dbReference type="EMBL" id="GAA0299399.1"/>
    </source>
</evidence>
<comment type="caution">
    <text evidence="3">The sequence shown here is derived from an EMBL/GenBank/DDBJ whole genome shotgun (WGS) entry which is preliminary data.</text>
</comment>
<feature type="compositionally biased region" description="Gly residues" evidence="1">
    <location>
        <begin position="141"/>
        <end position="153"/>
    </location>
</feature>
<feature type="compositionally biased region" description="Gly residues" evidence="1">
    <location>
        <begin position="82"/>
        <end position="93"/>
    </location>
</feature>
<evidence type="ECO:0000256" key="1">
    <source>
        <dbReference type="SAM" id="MobiDB-lite"/>
    </source>
</evidence>
<feature type="signal peptide" evidence="2">
    <location>
        <begin position="1"/>
        <end position="31"/>
    </location>
</feature>
<proteinExistence type="predicted"/>
<keyword evidence="4" id="KW-1185">Reference proteome</keyword>
<dbReference type="Proteomes" id="UP001501867">
    <property type="component" value="Unassembled WGS sequence"/>
</dbReference>
<accession>A0ABP3F7B1</accession>
<keyword evidence="2" id="KW-0732">Signal</keyword>
<gene>
    <name evidence="3" type="ORF">GCM10010302_42450</name>
</gene>
<evidence type="ECO:0000313" key="4">
    <source>
        <dbReference type="Proteomes" id="UP001501867"/>
    </source>
</evidence>
<evidence type="ECO:0000256" key="2">
    <source>
        <dbReference type="SAM" id="SignalP"/>
    </source>
</evidence>
<dbReference type="RefSeq" id="WP_344161771.1">
    <property type="nucleotide sequence ID" value="NZ_BAAABV010000021.1"/>
</dbReference>
<feature type="region of interest" description="Disordered" evidence="1">
    <location>
        <begin position="59"/>
        <end position="153"/>
    </location>
</feature>
<protein>
    <submittedName>
        <fullName evidence="3">Uncharacterized protein</fullName>
    </submittedName>
</protein>